<sequence length="292" mass="32709">MSSEASAPCIDALIAAGKLPDSYRILVDAYWRPLAVKIAGWRREKNRPIIVGVNGGQGSGKTTVCKFLEKCLLPEQGLAAVTVSLDDFYLPKTDRSELAKNTHPLFATRGAPGTHDVAEMGRILKALKAGVAVTMPVFDKSCDDRAPESEWRRIEYGPDIILFEGWCVGAAAQDEEALTAPVNRLEREEDADGVWRARVNERLASDYQTVFALIDYLVMLRAPDMETILENRREQERKLREGRPGAEGVMSDGQVARFVQFYERLTRHMLAEMPARADLVFDLEELRQRQGE</sequence>
<dbReference type="GO" id="GO:0016301">
    <property type="term" value="F:kinase activity"/>
    <property type="evidence" value="ECO:0007669"/>
    <property type="project" value="UniProtKB-KW"/>
</dbReference>
<dbReference type="Pfam" id="PF00485">
    <property type="entry name" value="PRK"/>
    <property type="match status" value="1"/>
</dbReference>
<gene>
    <name evidence="2" type="ORF">CW354_15775</name>
</gene>
<comment type="caution">
    <text evidence="2">The sequence shown here is derived from an EMBL/GenBank/DDBJ whole genome shotgun (WGS) entry which is preliminary data.</text>
</comment>
<dbReference type="AlphaFoldDB" id="A0A2S7K353"/>
<dbReference type="Gene3D" id="3.40.50.300">
    <property type="entry name" value="P-loop containing nucleotide triphosphate hydrolases"/>
    <property type="match status" value="1"/>
</dbReference>
<evidence type="ECO:0000313" key="3">
    <source>
        <dbReference type="Proteomes" id="UP000239504"/>
    </source>
</evidence>
<dbReference type="GO" id="GO:0005524">
    <property type="term" value="F:ATP binding"/>
    <property type="evidence" value="ECO:0007669"/>
    <property type="project" value="InterPro"/>
</dbReference>
<dbReference type="InterPro" id="IPR006083">
    <property type="entry name" value="PRK/URK"/>
</dbReference>
<keyword evidence="2" id="KW-0808">Transferase</keyword>
<reference evidence="2 3" key="1">
    <citation type="submission" date="2017-12" db="EMBL/GenBank/DDBJ databases">
        <authorList>
            <person name="Hurst M.R.H."/>
        </authorList>
    </citation>
    <scope>NUCLEOTIDE SEQUENCE [LARGE SCALE GENOMIC DNA]</scope>
    <source>
        <strain evidence="2 3">SY-3-19</strain>
    </source>
</reference>
<dbReference type="SUPFAM" id="SSF52540">
    <property type="entry name" value="P-loop containing nucleoside triphosphate hydrolases"/>
    <property type="match status" value="1"/>
</dbReference>
<keyword evidence="2" id="KW-0418">Kinase</keyword>
<proteinExistence type="predicted"/>
<dbReference type="EMBL" id="PJCH01000011">
    <property type="protein sequence ID" value="PQA86925.1"/>
    <property type="molecule type" value="Genomic_DNA"/>
</dbReference>
<keyword evidence="3" id="KW-1185">Reference proteome</keyword>
<dbReference type="PRINTS" id="PR00988">
    <property type="entry name" value="URIDINKINASE"/>
</dbReference>
<dbReference type="RefSeq" id="WP_104831042.1">
    <property type="nucleotide sequence ID" value="NZ_PJCH01000011.1"/>
</dbReference>
<protein>
    <submittedName>
        <fullName evidence="2">Kinase</fullName>
    </submittedName>
</protein>
<dbReference type="PANTHER" id="PTHR10285">
    <property type="entry name" value="URIDINE KINASE"/>
    <property type="match status" value="1"/>
</dbReference>
<dbReference type="InterPro" id="IPR027417">
    <property type="entry name" value="P-loop_NTPase"/>
</dbReference>
<feature type="domain" description="Phosphoribulokinase/uridine kinase" evidence="1">
    <location>
        <begin position="50"/>
        <end position="165"/>
    </location>
</feature>
<dbReference type="OrthoDB" id="455474at2"/>
<evidence type="ECO:0000313" key="2">
    <source>
        <dbReference type="EMBL" id="PQA86925.1"/>
    </source>
</evidence>
<evidence type="ECO:0000259" key="1">
    <source>
        <dbReference type="Pfam" id="PF00485"/>
    </source>
</evidence>
<dbReference type="Proteomes" id="UP000239504">
    <property type="component" value="Unassembled WGS sequence"/>
</dbReference>
<name>A0A2S7K353_9PROT</name>
<organism evidence="2 3">
    <name type="scientific">Hyphococcus luteus</name>
    <dbReference type="NCBI Taxonomy" id="2058213"/>
    <lineage>
        <taxon>Bacteria</taxon>
        <taxon>Pseudomonadati</taxon>
        <taxon>Pseudomonadota</taxon>
        <taxon>Alphaproteobacteria</taxon>
        <taxon>Parvularculales</taxon>
        <taxon>Parvularculaceae</taxon>
        <taxon>Hyphococcus</taxon>
    </lineage>
</organism>
<accession>A0A2S7K353</accession>